<name>A0A7W7N374_9CAUL</name>
<dbReference type="EMBL" id="JACHKY010000001">
    <property type="protein sequence ID" value="MBB4797146.1"/>
    <property type="molecule type" value="Genomic_DNA"/>
</dbReference>
<dbReference type="AlphaFoldDB" id="A0A7W7N374"/>
<feature type="domain" description="NADP-dependent oxidoreductase" evidence="1">
    <location>
        <begin position="34"/>
        <end position="288"/>
    </location>
</feature>
<gene>
    <name evidence="2" type="ORF">HNP32_000860</name>
</gene>
<protein>
    <submittedName>
        <fullName evidence="2">Aryl-alcohol dehydrogenase-like predicted oxidoreductase</fullName>
    </submittedName>
</protein>
<dbReference type="InterPro" id="IPR036812">
    <property type="entry name" value="NAD(P)_OxRdtase_dom_sf"/>
</dbReference>
<evidence type="ECO:0000259" key="1">
    <source>
        <dbReference type="Pfam" id="PF00248"/>
    </source>
</evidence>
<reference evidence="2 3" key="1">
    <citation type="submission" date="2020-08" db="EMBL/GenBank/DDBJ databases">
        <title>Functional genomics of gut bacteria from endangered species of beetles.</title>
        <authorList>
            <person name="Carlos-Shanley C."/>
        </authorList>
    </citation>
    <scope>NUCLEOTIDE SEQUENCE [LARGE SCALE GENOMIC DNA]</scope>
    <source>
        <strain evidence="2 3">S00123</strain>
    </source>
</reference>
<dbReference type="RefSeq" id="WP_184267402.1">
    <property type="nucleotide sequence ID" value="NZ_JACHKY010000001.1"/>
</dbReference>
<keyword evidence="3" id="KW-1185">Reference proteome</keyword>
<accession>A0A7W7N374</accession>
<proteinExistence type="predicted"/>
<evidence type="ECO:0000313" key="3">
    <source>
        <dbReference type="Proteomes" id="UP000539957"/>
    </source>
</evidence>
<organism evidence="2 3">
    <name type="scientific">Brevundimonas bullata</name>
    <dbReference type="NCBI Taxonomy" id="13160"/>
    <lineage>
        <taxon>Bacteria</taxon>
        <taxon>Pseudomonadati</taxon>
        <taxon>Pseudomonadota</taxon>
        <taxon>Alphaproteobacteria</taxon>
        <taxon>Caulobacterales</taxon>
        <taxon>Caulobacteraceae</taxon>
        <taxon>Brevundimonas</taxon>
    </lineage>
</organism>
<sequence length="305" mass="32484">MRYRPFGATGAAVSNLTLSLGAEALGRGRTALSELIFTALEAGVNSYHLENADPVLAEIVGEALGHVERRLVCVGVTLGVGDGRKRGFRDFSADSLSSSIDHALHASGLGWFDVAVLDEPADDELPQASLIALKALRKAGHVKLLGVSGDSPVMDIYVSTGAFDVLYTPFHANVEWRIRSRMRAARERDMAIFTYDYFPESLSTERKAAGAGVQPKKKGLFGFGAKPAETGMANAGSFAFLHQTPNWNAEEICLAFTLTDPAIGSVIVEAINPERMEALAAVPERDLPPGLSAQIEMARVGSAVA</sequence>
<comment type="caution">
    <text evidence="2">The sequence shown here is derived from an EMBL/GenBank/DDBJ whole genome shotgun (WGS) entry which is preliminary data.</text>
</comment>
<dbReference type="InterPro" id="IPR023210">
    <property type="entry name" value="NADP_OxRdtase_dom"/>
</dbReference>
<dbReference type="Pfam" id="PF00248">
    <property type="entry name" value="Aldo_ket_red"/>
    <property type="match status" value="1"/>
</dbReference>
<evidence type="ECO:0000313" key="2">
    <source>
        <dbReference type="EMBL" id="MBB4797146.1"/>
    </source>
</evidence>
<dbReference type="SUPFAM" id="SSF51430">
    <property type="entry name" value="NAD(P)-linked oxidoreductase"/>
    <property type="match status" value="1"/>
</dbReference>
<dbReference type="Proteomes" id="UP000539957">
    <property type="component" value="Unassembled WGS sequence"/>
</dbReference>
<dbReference type="Gene3D" id="3.20.20.100">
    <property type="entry name" value="NADP-dependent oxidoreductase domain"/>
    <property type="match status" value="1"/>
</dbReference>